<evidence type="ECO:0000256" key="1">
    <source>
        <dbReference type="SAM" id="Phobius"/>
    </source>
</evidence>
<dbReference type="RefSeq" id="WP_305108529.1">
    <property type="nucleotide sequence ID" value="NZ_JAUTWS010000110.1"/>
</dbReference>
<keyword evidence="1" id="KW-1133">Transmembrane helix</keyword>
<accession>A0ABT9EBU3</accession>
<protein>
    <recommendedName>
        <fullName evidence="4">Tripartite tricarboxylate transporter TctB family protein</fullName>
    </recommendedName>
</protein>
<evidence type="ECO:0000313" key="3">
    <source>
        <dbReference type="Proteomes" id="UP001243009"/>
    </source>
</evidence>
<keyword evidence="3" id="KW-1185">Reference proteome</keyword>
<dbReference type="Proteomes" id="UP001243009">
    <property type="component" value="Unassembled WGS sequence"/>
</dbReference>
<feature type="transmembrane region" description="Helical" evidence="1">
    <location>
        <begin position="21"/>
        <end position="41"/>
    </location>
</feature>
<organism evidence="2 3">
    <name type="scientific">Paracraurococcus lichenis</name>
    <dbReference type="NCBI Taxonomy" id="3064888"/>
    <lineage>
        <taxon>Bacteria</taxon>
        <taxon>Pseudomonadati</taxon>
        <taxon>Pseudomonadota</taxon>
        <taxon>Alphaproteobacteria</taxon>
        <taxon>Acetobacterales</taxon>
        <taxon>Roseomonadaceae</taxon>
        <taxon>Paracraurococcus</taxon>
    </lineage>
</organism>
<feature type="transmembrane region" description="Helical" evidence="1">
    <location>
        <begin position="85"/>
        <end position="106"/>
    </location>
</feature>
<keyword evidence="1" id="KW-0812">Transmembrane</keyword>
<feature type="transmembrane region" description="Helical" evidence="1">
    <location>
        <begin position="47"/>
        <end position="65"/>
    </location>
</feature>
<name>A0ABT9EBU3_9PROT</name>
<dbReference type="EMBL" id="JAUTWS010000110">
    <property type="protein sequence ID" value="MDO9713673.1"/>
    <property type="molecule type" value="Genomic_DNA"/>
</dbReference>
<reference evidence="2 3" key="1">
    <citation type="submission" date="2023-08" db="EMBL/GenBank/DDBJ databases">
        <title>The draft genome sequence of Paracraurococcus sp. LOR1-02.</title>
        <authorList>
            <person name="Kingkaew E."/>
            <person name="Tanasupawat S."/>
        </authorList>
    </citation>
    <scope>NUCLEOTIDE SEQUENCE [LARGE SCALE GENOMIC DNA]</scope>
    <source>
        <strain evidence="2 3">LOR1-02</strain>
    </source>
</reference>
<evidence type="ECO:0008006" key="4">
    <source>
        <dbReference type="Google" id="ProtNLM"/>
    </source>
</evidence>
<feature type="transmembrane region" description="Helical" evidence="1">
    <location>
        <begin position="112"/>
        <end position="129"/>
    </location>
</feature>
<feature type="transmembrane region" description="Helical" evidence="1">
    <location>
        <begin position="141"/>
        <end position="159"/>
    </location>
</feature>
<keyword evidence="1" id="KW-0472">Membrane</keyword>
<evidence type="ECO:0000313" key="2">
    <source>
        <dbReference type="EMBL" id="MDO9713673.1"/>
    </source>
</evidence>
<sequence length="173" mass="18218">MTRATIARKPTLAMTETLKPYVLYVALYLGVALTGGSVVHLPLDPPRYLLIGSLGVLVFIIASVADARRRHAAGLEGPGGGLRRYVGWSVLLSLGLGMLSGGIQHFLDFPDYAAALLPIGVLLSLAAYLARERTAPAGAALWRLAGGALAFTLLLHLGLDHLAHELEGGDHAH</sequence>
<gene>
    <name evidence="2" type="ORF">Q7A36_35500</name>
</gene>
<comment type="caution">
    <text evidence="2">The sequence shown here is derived from an EMBL/GenBank/DDBJ whole genome shotgun (WGS) entry which is preliminary data.</text>
</comment>
<proteinExistence type="predicted"/>